<reference evidence="2" key="1">
    <citation type="submission" date="2023-07" db="EMBL/GenBank/DDBJ databases">
        <title>Genome content predicts the carbon catabolic preferences of heterotrophic bacteria.</title>
        <authorList>
            <person name="Gralka M."/>
        </authorList>
    </citation>
    <scope>NUCLEOTIDE SEQUENCE</scope>
    <source>
        <strain evidence="2">F2M12</strain>
    </source>
</reference>
<evidence type="ECO:0000313" key="2">
    <source>
        <dbReference type="EMBL" id="MDO6577667.1"/>
    </source>
</evidence>
<proteinExistence type="predicted"/>
<feature type="chain" id="PRO_5043880259" description="Solute-binding protein family 3/N-terminal domain-containing protein" evidence="1">
    <location>
        <begin position="20"/>
        <end position="265"/>
    </location>
</feature>
<protein>
    <recommendedName>
        <fullName evidence="4">Solute-binding protein family 3/N-terminal domain-containing protein</fullName>
    </recommendedName>
</protein>
<dbReference type="RefSeq" id="WP_062085439.1">
    <property type="nucleotide sequence ID" value="NZ_CP014322.1"/>
</dbReference>
<keyword evidence="1" id="KW-0732">Signal</keyword>
<dbReference type="EMBL" id="JAUOQI010000005">
    <property type="protein sequence ID" value="MDO6577667.1"/>
    <property type="molecule type" value="Genomic_DNA"/>
</dbReference>
<organism evidence="2 3">
    <name type="scientific">Alteromonas stellipolaris</name>
    <dbReference type="NCBI Taxonomy" id="233316"/>
    <lineage>
        <taxon>Bacteria</taxon>
        <taxon>Pseudomonadati</taxon>
        <taxon>Pseudomonadota</taxon>
        <taxon>Gammaproteobacteria</taxon>
        <taxon>Alteromonadales</taxon>
        <taxon>Alteromonadaceae</taxon>
        <taxon>Alteromonas/Salinimonas group</taxon>
        <taxon>Alteromonas</taxon>
    </lineage>
</organism>
<evidence type="ECO:0000313" key="3">
    <source>
        <dbReference type="Proteomes" id="UP001170717"/>
    </source>
</evidence>
<dbReference type="AlphaFoldDB" id="A0AAW7Z609"/>
<gene>
    <name evidence="2" type="ORF">Q4527_09690</name>
</gene>
<dbReference type="Proteomes" id="UP001170717">
    <property type="component" value="Unassembled WGS sequence"/>
</dbReference>
<evidence type="ECO:0000256" key="1">
    <source>
        <dbReference type="SAM" id="SignalP"/>
    </source>
</evidence>
<dbReference type="SUPFAM" id="SSF53850">
    <property type="entry name" value="Periplasmic binding protein-like II"/>
    <property type="match status" value="1"/>
</dbReference>
<sequence length="265" mass="30219">MKQGLFCLLLIWISTAATAEKFIVGSQNIEYYPHYNFSSPIDKGVGWAILEAFSEASGHEFSYLTMPIRRLQMEMLKGHVDFVYPDNPGWYNDVTKTKEKYFSIALTRAVTGTFVKPKNVNKGISSIKRIAMPLGFTPVNWQTRLDQNLIKIVSISDTFAGLSLLQLERVDAIDFEYHVGNYYTSQSPQIGPFILDITLPHNEIPFMLSALRHQEVIEELNAFINNNPAIIDSIRSRYGITSLEALTQQIQTEFSIEDKDIWQPQ</sequence>
<comment type="caution">
    <text evidence="2">The sequence shown here is derived from an EMBL/GenBank/DDBJ whole genome shotgun (WGS) entry which is preliminary data.</text>
</comment>
<feature type="signal peptide" evidence="1">
    <location>
        <begin position="1"/>
        <end position="19"/>
    </location>
</feature>
<dbReference type="GeneID" id="83256315"/>
<accession>A0AAW7Z609</accession>
<dbReference type="Gene3D" id="3.40.190.10">
    <property type="entry name" value="Periplasmic binding protein-like II"/>
    <property type="match status" value="2"/>
</dbReference>
<evidence type="ECO:0008006" key="4">
    <source>
        <dbReference type="Google" id="ProtNLM"/>
    </source>
</evidence>
<name>A0AAW7Z609_9ALTE</name>